<evidence type="ECO:0000313" key="2">
    <source>
        <dbReference type="Proteomes" id="UP000032233"/>
    </source>
</evidence>
<dbReference type="EMBL" id="AZAC01000019">
    <property type="protein sequence ID" value="KIX13057.1"/>
    <property type="molecule type" value="Genomic_DNA"/>
</dbReference>
<sequence>MQSCQLPLHIENQHSMQVTITRLPIPPNRLGLFAKESVLITNPVKVKIETDKEGDLYFSNDTTLNDFSRIADPKTAAKGGAIGKLSTLGIKLSGLLATAGLLTVALGFAPQTSISNIISGFFLLMKKPLK</sequence>
<gene>
    <name evidence="1" type="ORF">X474_15950</name>
</gene>
<dbReference type="RefSeq" id="WP_052515229.1">
    <property type="nucleotide sequence ID" value="NZ_AZAC01000019.1"/>
</dbReference>
<reference evidence="1 2" key="1">
    <citation type="submission" date="2013-11" db="EMBL/GenBank/DDBJ databases">
        <title>Metagenomic analysis of a methanogenic consortium involved in long chain n-alkane degradation.</title>
        <authorList>
            <person name="Davidova I.A."/>
            <person name="Callaghan A.V."/>
            <person name="Wawrik B."/>
            <person name="Pruitt S."/>
            <person name="Marks C."/>
            <person name="Duncan K.E."/>
            <person name="Suflita J.M."/>
        </authorList>
    </citation>
    <scope>NUCLEOTIDE SEQUENCE [LARGE SCALE GENOMIC DNA]</scope>
    <source>
        <strain evidence="1 2">SPR</strain>
    </source>
</reference>
<dbReference type="STRING" id="1429043.X474_15950"/>
<dbReference type="InParanoid" id="A0A0D2GDQ0"/>
<dbReference type="SUPFAM" id="SSF82861">
    <property type="entry name" value="Mechanosensitive channel protein MscS (YggB), transmembrane region"/>
    <property type="match status" value="1"/>
</dbReference>
<dbReference type="Gene3D" id="1.10.287.1260">
    <property type="match status" value="1"/>
</dbReference>
<evidence type="ECO:0000313" key="1">
    <source>
        <dbReference type="EMBL" id="KIX13057.1"/>
    </source>
</evidence>
<organism evidence="1 2">
    <name type="scientific">Dethiosulfatarculus sandiegensis</name>
    <dbReference type="NCBI Taxonomy" id="1429043"/>
    <lineage>
        <taxon>Bacteria</taxon>
        <taxon>Pseudomonadati</taxon>
        <taxon>Thermodesulfobacteriota</taxon>
        <taxon>Desulfarculia</taxon>
        <taxon>Desulfarculales</taxon>
        <taxon>Desulfarculaceae</taxon>
        <taxon>Dethiosulfatarculus</taxon>
    </lineage>
</organism>
<dbReference type="Proteomes" id="UP000032233">
    <property type="component" value="Unassembled WGS sequence"/>
</dbReference>
<dbReference type="AlphaFoldDB" id="A0A0D2GDQ0"/>
<accession>A0A0D2GDQ0</accession>
<dbReference type="GO" id="GO:0016020">
    <property type="term" value="C:membrane"/>
    <property type="evidence" value="ECO:0007669"/>
    <property type="project" value="InterPro"/>
</dbReference>
<proteinExistence type="predicted"/>
<name>A0A0D2GDQ0_9BACT</name>
<protein>
    <submittedName>
        <fullName evidence="1">Uncharacterized protein</fullName>
    </submittedName>
</protein>
<keyword evidence="2" id="KW-1185">Reference proteome</keyword>
<dbReference type="InterPro" id="IPR011014">
    <property type="entry name" value="MscS_channel_TM-2"/>
</dbReference>
<comment type="caution">
    <text evidence="1">The sequence shown here is derived from an EMBL/GenBank/DDBJ whole genome shotgun (WGS) entry which is preliminary data.</text>
</comment>